<dbReference type="AlphaFoldDB" id="Q237T4"/>
<gene>
    <name evidence="1" type="ORF">TTHERM_00320010</name>
</gene>
<dbReference type="Proteomes" id="UP000009168">
    <property type="component" value="Unassembled WGS sequence"/>
</dbReference>
<protein>
    <submittedName>
        <fullName evidence="1">Uncharacterized protein</fullName>
    </submittedName>
</protein>
<keyword evidence="2" id="KW-1185">Reference proteome</keyword>
<dbReference type="RefSeq" id="XP_001012902.4">
    <property type="nucleotide sequence ID" value="XM_001012902.4"/>
</dbReference>
<dbReference type="EMBL" id="GG662743">
    <property type="protein sequence ID" value="EAR92657.4"/>
    <property type="molecule type" value="Genomic_DNA"/>
</dbReference>
<accession>Q237T4</accession>
<dbReference type="InParanoid" id="Q237T4"/>
<dbReference type="HOGENOM" id="CLU_280269_0_0_1"/>
<proteinExistence type="predicted"/>
<dbReference type="GeneID" id="7825077"/>
<evidence type="ECO:0000313" key="2">
    <source>
        <dbReference type="Proteomes" id="UP000009168"/>
    </source>
</evidence>
<organism evidence="1 2">
    <name type="scientific">Tetrahymena thermophila (strain SB210)</name>
    <dbReference type="NCBI Taxonomy" id="312017"/>
    <lineage>
        <taxon>Eukaryota</taxon>
        <taxon>Sar</taxon>
        <taxon>Alveolata</taxon>
        <taxon>Ciliophora</taxon>
        <taxon>Intramacronucleata</taxon>
        <taxon>Oligohymenophorea</taxon>
        <taxon>Hymenostomatida</taxon>
        <taxon>Tetrahymenina</taxon>
        <taxon>Tetrahymenidae</taxon>
        <taxon>Tetrahymena</taxon>
    </lineage>
</organism>
<sequence length="540" mass="63466">MKTGVMMVQTSNKILYLTKFIEKRLNNPAIFKLKSDNENITHDQFDHDGSNFQQDFSIKQLIEKKLKDRANLKLKFLSNNKNITHGQFDHYRQNFKKNYSNQQQSSNYNNNQTSIQLRITQENQNSTVTDENWGHDGSNFQQDSLLNQFIEKRLKNAAIFKLKSDNENITHDQFDHDGSNFQQDSSIKQFIEKKLKDRANLKLKFLSDNKNNTHDQFDHNGSNFKQDFYKVNLQKQKNENQTITNDNWNHDGQNFQHYSLDKQKNYFENHKKNILTIASQPEDGKNLPYLSKEVTIYKNKIFSQIIELRIAQNIYQEYTKFIYNLYINNQQHSQIHEIVMNTNSILSCTAQSQPQKQQAIQKNIEIINSVFGILNIPLKYEFNFLIDHSYEIIPQDSKCDISFLTQVKVQVDSHEGLQIIGQNENGFRVNGLLINEICLFNFTVDTQQLSISSEINKQQGEIRYSVGQYYRKQICDQKFSSIQIQDVTKQLRKSLQTPFETKCHLSDMQDDEQNQTTFVNKGQDESAINLTKQIDFIKFN</sequence>
<dbReference type="KEGG" id="tet:TTHERM_00320010"/>
<evidence type="ECO:0000313" key="1">
    <source>
        <dbReference type="EMBL" id="EAR92657.4"/>
    </source>
</evidence>
<reference evidence="2" key="1">
    <citation type="journal article" date="2006" name="PLoS Biol.">
        <title>Macronuclear genome sequence of the ciliate Tetrahymena thermophila, a model eukaryote.</title>
        <authorList>
            <person name="Eisen J.A."/>
            <person name="Coyne R.S."/>
            <person name="Wu M."/>
            <person name="Wu D."/>
            <person name="Thiagarajan M."/>
            <person name="Wortman J.R."/>
            <person name="Badger J.H."/>
            <person name="Ren Q."/>
            <person name="Amedeo P."/>
            <person name="Jones K.M."/>
            <person name="Tallon L.J."/>
            <person name="Delcher A.L."/>
            <person name="Salzberg S.L."/>
            <person name="Silva J.C."/>
            <person name="Haas B.J."/>
            <person name="Majoros W.H."/>
            <person name="Farzad M."/>
            <person name="Carlton J.M."/>
            <person name="Smith R.K. Jr."/>
            <person name="Garg J."/>
            <person name="Pearlman R.E."/>
            <person name="Karrer K.M."/>
            <person name="Sun L."/>
            <person name="Manning G."/>
            <person name="Elde N.C."/>
            <person name="Turkewitz A.P."/>
            <person name="Asai D.J."/>
            <person name="Wilkes D.E."/>
            <person name="Wang Y."/>
            <person name="Cai H."/>
            <person name="Collins K."/>
            <person name="Stewart B.A."/>
            <person name="Lee S.R."/>
            <person name="Wilamowska K."/>
            <person name="Weinberg Z."/>
            <person name="Ruzzo W.L."/>
            <person name="Wloga D."/>
            <person name="Gaertig J."/>
            <person name="Frankel J."/>
            <person name="Tsao C.-C."/>
            <person name="Gorovsky M.A."/>
            <person name="Keeling P.J."/>
            <person name="Waller R.F."/>
            <person name="Patron N.J."/>
            <person name="Cherry J.M."/>
            <person name="Stover N.A."/>
            <person name="Krieger C.J."/>
            <person name="del Toro C."/>
            <person name="Ryder H.F."/>
            <person name="Williamson S.C."/>
            <person name="Barbeau R.A."/>
            <person name="Hamilton E.P."/>
            <person name="Orias E."/>
        </authorList>
    </citation>
    <scope>NUCLEOTIDE SEQUENCE [LARGE SCALE GENOMIC DNA]</scope>
    <source>
        <strain evidence="2">SB210</strain>
    </source>
</reference>
<name>Q237T4_TETTS</name>